<dbReference type="Pfam" id="PF04015">
    <property type="entry name" value="DUF362"/>
    <property type="match status" value="1"/>
</dbReference>
<reference evidence="3" key="1">
    <citation type="submission" date="2022-06" db="EMBL/GenBank/DDBJ databases">
        <title>Vallitalea longa sp. nov., an anaerobic bacterium isolated from marine sediment.</title>
        <authorList>
            <person name="Hirano S."/>
            <person name="Terahara T."/>
            <person name="Mori K."/>
            <person name="Hamada M."/>
            <person name="Matsumoto R."/>
            <person name="Kobayashi T."/>
        </authorList>
    </citation>
    <scope>NUCLEOTIDE SEQUENCE</scope>
    <source>
        <strain evidence="3">SH18-1</strain>
    </source>
</reference>
<evidence type="ECO:0000256" key="1">
    <source>
        <dbReference type="SAM" id="MobiDB-lite"/>
    </source>
</evidence>
<dbReference type="InterPro" id="IPR007160">
    <property type="entry name" value="DUF362"/>
</dbReference>
<evidence type="ECO:0000259" key="2">
    <source>
        <dbReference type="Pfam" id="PF04015"/>
    </source>
</evidence>
<accession>A0A9W5YEM3</accession>
<dbReference type="AlphaFoldDB" id="A0A9W5YEM3"/>
<organism evidence="3 4">
    <name type="scientific">Vallitalea longa</name>
    <dbReference type="NCBI Taxonomy" id="2936439"/>
    <lineage>
        <taxon>Bacteria</taxon>
        <taxon>Bacillati</taxon>
        <taxon>Bacillota</taxon>
        <taxon>Clostridia</taxon>
        <taxon>Lachnospirales</taxon>
        <taxon>Vallitaleaceae</taxon>
        <taxon>Vallitalea</taxon>
    </lineage>
</organism>
<dbReference type="Proteomes" id="UP001144256">
    <property type="component" value="Unassembled WGS sequence"/>
</dbReference>
<dbReference type="EMBL" id="BRLB01000006">
    <property type="protein sequence ID" value="GKX29803.1"/>
    <property type="molecule type" value="Genomic_DNA"/>
</dbReference>
<sequence length="302" mass="33115">MRQRKRMSSDISITNDPNESKAITDGLNNITAHELITENDVVVITPNWVNFDKPNPDSAVVVGHESLRTIIKYVKGNNPKRIVVATGSGGQPTSDVMKKVGYDQIIQNEGVEFIDLNYGPYTTISLNNQRPSSTKINKLIEDVTVLISFTQLKHHESATMSACIKNIALAWPPAEIHGYPKKALGIHDDIHSFICTMAETIPIDISILSCNPTMIGTGPTGGIPRHTELVVCGTDPISVDTIGARLLGFKPEAVQYLDKCDRLKMGITDLKQMNMIGLDLVSAEQQFSKKVYGETLAIDSKN</sequence>
<gene>
    <name evidence="3" type="ORF">SH1V18_22830</name>
</gene>
<feature type="region of interest" description="Disordered" evidence="1">
    <location>
        <begin position="1"/>
        <end position="21"/>
    </location>
</feature>
<evidence type="ECO:0000313" key="4">
    <source>
        <dbReference type="Proteomes" id="UP001144256"/>
    </source>
</evidence>
<dbReference type="RefSeq" id="WP_281815485.1">
    <property type="nucleotide sequence ID" value="NZ_BRLB01000006.1"/>
</dbReference>
<proteinExistence type="predicted"/>
<keyword evidence="4" id="KW-1185">Reference proteome</keyword>
<comment type="caution">
    <text evidence="3">The sequence shown here is derived from an EMBL/GenBank/DDBJ whole genome shotgun (WGS) entry which is preliminary data.</text>
</comment>
<protein>
    <recommendedName>
        <fullName evidence="2">DUF362 domain-containing protein</fullName>
    </recommendedName>
</protein>
<evidence type="ECO:0000313" key="3">
    <source>
        <dbReference type="EMBL" id="GKX29803.1"/>
    </source>
</evidence>
<feature type="domain" description="DUF362" evidence="2">
    <location>
        <begin position="42"/>
        <end position="245"/>
    </location>
</feature>
<name>A0A9W5YEM3_9FIRM</name>